<evidence type="ECO:0000259" key="5">
    <source>
        <dbReference type="PROSITE" id="PS50110"/>
    </source>
</evidence>
<feature type="domain" description="Response regulatory" evidence="5">
    <location>
        <begin position="5"/>
        <end position="121"/>
    </location>
</feature>
<sequence length="222" mass="24144">MMKTTVLLVDDHAIVRQGIRSLLDITGEFDVIGEAGDGQTAIELAQASKPELVLLDLMMPGLSGVETIKRLLEVSPGSQIAVLSSTEEDELAFAAIEAGAQSFLIKTMLGDELIDMIRRIARGEVIIHPFIASKLLKVVRGIREPKVDPFKELTERELDVLRELASGGSNVRIATALNISEKTVKSHISSLLSKLDLADRTEAVAFAWKQGLMTHHGPERAV</sequence>
<dbReference type="CDD" id="cd17535">
    <property type="entry name" value="REC_NarL-like"/>
    <property type="match status" value="1"/>
</dbReference>
<evidence type="ECO:0000256" key="3">
    <source>
        <dbReference type="PROSITE-ProRule" id="PRU00169"/>
    </source>
</evidence>
<dbReference type="EMBL" id="JADMCD010000012">
    <property type="protein sequence ID" value="MBF8642911.1"/>
    <property type="molecule type" value="Genomic_DNA"/>
</dbReference>
<feature type="domain" description="HTH luxR-type" evidence="4">
    <location>
        <begin position="146"/>
        <end position="211"/>
    </location>
</feature>
<name>A0ABS0FRJ7_PSELU</name>
<dbReference type="PROSITE" id="PS00622">
    <property type="entry name" value="HTH_LUXR_1"/>
    <property type="match status" value="1"/>
</dbReference>
<protein>
    <submittedName>
        <fullName evidence="6">Response regulator transcription factor</fullName>
    </submittedName>
</protein>
<dbReference type="Proteomes" id="UP000626180">
    <property type="component" value="Unassembled WGS sequence"/>
</dbReference>
<comment type="caution">
    <text evidence="6">The sequence shown here is derived from an EMBL/GenBank/DDBJ whole genome shotgun (WGS) entry which is preliminary data.</text>
</comment>
<dbReference type="InterPro" id="IPR011006">
    <property type="entry name" value="CheY-like_superfamily"/>
</dbReference>
<keyword evidence="7" id="KW-1185">Reference proteome</keyword>
<dbReference type="CDD" id="cd06170">
    <property type="entry name" value="LuxR_C_like"/>
    <property type="match status" value="1"/>
</dbReference>
<dbReference type="SUPFAM" id="SSF46894">
    <property type="entry name" value="C-terminal effector domain of the bipartite response regulators"/>
    <property type="match status" value="1"/>
</dbReference>
<dbReference type="SMART" id="SM00421">
    <property type="entry name" value="HTH_LUXR"/>
    <property type="match status" value="1"/>
</dbReference>
<dbReference type="InterPro" id="IPR058245">
    <property type="entry name" value="NreC/VraR/RcsB-like_REC"/>
</dbReference>
<dbReference type="PANTHER" id="PTHR43214">
    <property type="entry name" value="TWO-COMPONENT RESPONSE REGULATOR"/>
    <property type="match status" value="1"/>
</dbReference>
<dbReference type="SUPFAM" id="SSF52172">
    <property type="entry name" value="CheY-like"/>
    <property type="match status" value="1"/>
</dbReference>
<dbReference type="PROSITE" id="PS50043">
    <property type="entry name" value="HTH_LUXR_2"/>
    <property type="match status" value="1"/>
</dbReference>
<evidence type="ECO:0000259" key="4">
    <source>
        <dbReference type="PROSITE" id="PS50043"/>
    </source>
</evidence>
<gene>
    <name evidence="6" type="ORF">IRZ65_19780</name>
</gene>
<dbReference type="Pfam" id="PF00196">
    <property type="entry name" value="GerE"/>
    <property type="match status" value="1"/>
</dbReference>
<dbReference type="PROSITE" id="PS50110">
    <property type="entry name" value="RESPONSE_REGULATORY"/>
    <property type="match status" value="1"/>
</dbReference>
<dbReference type="SMART" id="SM00448">
    <property type="entry name" value="REC"/>
    <property type="match status" value="1"/>
</dbReference>
<evidence type="ECO:0000313" key="6">
    <source>
        <dbReference type="EMBL" id="MBF8642911.1"/>
    </source>
</evidence>
<dbReference type="PRINTS" id="PR00038">
    <property type="entry name" value="HTHLUXR"/>
</dbReference>
<dbReference type="InterPro" id="IPR016032">
    <property type="entry name" value="Sig_transdc_resp-reg_C-effctor"/>
</dbReference>
<dbReference type="Pfam" id="PF00072">
    <property type="entry name" value="Response_reg"/>
    <property type="match status" value="1"/>
</dbReference>
<proteinExistence type="predicted"/>
<dbReference type="InterPro" id="IPR001789">
    <property type="entry name" value="Sig_transdc_resp-reg_receiver"/>
</dbReference>
<dbReference type="PANTHER" id="PTHR43214:SF37">
    <property type="entry name" value="TRANSCRIPTIONAL REGULATORY PROTEIN YDFI"/>
    <property type="match status" value="1"/>
</dbReference>
<feature type="modified residue" description="4-aspartylphosphate" evidence="3">
    <location>
        <position position="56"/>
    </location>
</feature>
<keyword evidence="1 3" id="KW-0597">Phosphoprotein</keyword>
<accession>A0ABS0FRJ7</accession>
<organism evidence="6 7">
    <name type="scientific">Pseudomonas luteola</name>
    <dbReference type="NCBI Taxonomy" id="47886"/>
    <lineage>
        <taxon>Bacteria</taxon>
        <taxon>Pseudomonadati</taxon>
        <taxon>Pseudomonadota</taxon>
        <taxon>Gammaproteobacteria</taxon>
        <taxon>Pseudomonadales</taxon>
        <taxon>Pseudomonadaceae</taxon>
        <taxon>Pseudomonas</taxon>
    </lineage>
</organism>
<dbReference type="InterPro" id="IPR000792">
    <property type="entry name" value="Tscrpt_reg_LuxR_C"/>
</dbReference>
<reference evidence="6 7" key="1">
    <citation type="submission" date="2020-10" db="EMBL/GenBank/DDBJ databases">
        <title>Genome sequences of Pseudomonas isolates.</title>
        <authorList>
            <person name="Wessels L."/>
            <person name="Reich F."/>
            <person name="Hammerl J."/>
        </authorList>
    </citation>
    <scope>NUCLEOTIDE SEQUENCE [LARGE SCALE GENOMIC DNA]</scope>
    <source>
        <strain evidence="6 7">20-MO00624-0</strain>
    </source>
</reference>
<evidence type="ECO:0000256" key="2">
    <source>
        <dbReference type="ARBA" id="ARBA00023125"/>
    </source>
</evidence>
<evidence type="ECO:0000313" key="7">
    <source>
        <dbReference type="Proteomes" id="UP000626180"/>
    </source>
</evidence>
<dbReference type="InterPro" id="IPR039420">
    <property type="entry name" value="WalR-like"/>
</dbReference>
<evidence type="ECO:0000256" key="1">
    <source>
        <dbReference type="ARBA" id="ARBA00022553"/>
    </source>
</evidence>
<dbReference type="RefSeq" id="WP_037031082.1">
    <property type="nucleotide sequence ID" value="NZ_FQYS01000027.1"/>
</dbReference>
<keyword evidence="2" id="KW-0238">DNA-binding</keyword>
<dbReference type="Gene3D" id="3.40.50.2300">
    <property type="match status" value="1"/>
</dbReference>